<dbReference type="EMBL" id="KZ293648">
    <property type="protein sequence ID" value="PBK98351.1"/>
    <property type="molecule type" value="Genomic_DNA"/>
</dbReference>
<organism evidence="1 2">
    <name type="scientific">Armillaria gallica</name>
    <name type="common">Bulbous honey fungus</name>
    <name type="synonym">Armillaria bulbosa</name>
    <dbReference type="NCBI Taxonomy" id="47427"/>
    <lineage>
        <taxon>Eukaryota</taxon>
        <taxon>Fungi</taxon>
        <taxon>Dikarya</taxon>
        <taxon>Basidiomycota</taxon>
        <taxon>Agaricomycotina</taxon>
        <taxon>Agaricomycetes</taxon>
        <taxon>Agaricomycetidae</taxon>
        <taxon>Agaricales</taxon>
        <taxon>Marasmiineae</taxon>
        <taxon>Physalacriaceae</taxon>
        <taxon>Armillaria</taxon>
    </lineage>
</organism>
<evidence type="ECO:0000313" key="1">
    <source>
        <dbReference type="EMBL" id="PBK98351.1"/>
    </source>
</evidence>
<reference evidence="2" key="1">
    <citation type="journal article" date="2017" name="Nat. Ecol. Evol.">
        <title>Genome expansion and lineage-specific genetic innovations in the forest pathogenic fungi Armillaria.</title>
        <authorList>
            <person name="Sipos G."/>
            <person name="Prasanna A.N."/>
            <person name="Walter M.C."/>
            <person name="O'Connor E."/>
            <person name="Balint B."/>
            <person name="Krizsan K."/>
            <person name="Kiss B."/>
            <person name="Hess J."/>
            <person name="Varga T."/>
            <person name="Slot J."/>
            <person name="Riley R."/>
            <person name="Boka B."/>
            <person name="Rigling D."/>
            <person name="Barry K."/>
            <person name="Lee J."/>
            <person name="Mihaltcheva S."/>
            <person name="LaButti K."/>
            <person name="Lipzen A."/>
            <person name="Waldron R."/>
            <person name="Moloney N.M."/>
            <person name="Sperisen C."/>
            <person name="Kredics L."/>
            <person name="Vagvoelgyi C."/>
            <person name="Patrignani A."/>
            <person name="Fitzpatrick D."/>
            <person name="Nagy I."/>
            <person name="Doyle S."/>
            <person name="Anderson J.B."/>
            <person name="Grigoriev I.V."/>
            <person name="Gueldener U."/>
            <person name="Muensterkoetter M."/>
            <person name="Nagy L.G."/>
        </authorList>
    </citation>
    <scope>NUCLEOTIDE SEQUENCE [LARGE SCALE GENOMIC DNA]</scope>
    <source>
        <strain evidence="2">Ar21-2</strain>
    </source>
</reference>
<evidence type="ECO:0000313" key="2">
    <source>
        <dbReference type="Proteomes" id="UP000217790"/>
    </source>
</evidence>
<gene>
    <name evidence="1" type="ORF">ARMGADRAFT_1008783</name>
</gene>
<dbReference type="AlphaFoldDB" id="A0A2H3DT06"/>
<keyword evidence="2" id="KW-1185">Reference proteome</keyword>
<dbReference type="Proteomes" id="UP000217790">
    <property type="component" value="Unassembled WGS sequence"/>
</dbReference>
<dbReference type="InParanoid" id="A0A2H3DT06"/>
<sequence length="58" mass="6589">MALRVPTTLPANRLSLGSRQYEFSVRGDDGRHTLKTSVTHCMPVTRPWHSPNVTRSLR</sequence>
<accession>A0A2H3DT06</accession>
<protein>
    <submittedName>
        <fullName evidence="1">Uncharacterized protein</fullName>
    </submittedName>
</protein>
<name>A0A2H3DT06_ARMGA</name>
<proteinExistence type="predicted"/>